<organism evidence="7 8">
    <name type="scientific">Niabella yanshanensis</name>
    <dbReference type="NCBI Taxonomy" id="577386"/>
    <lineage>
        <taxon>Bacteria</taxon>
        <taxon>Pseudomonadati</taxon>
        <taxon>Bacteroidota</taxon>
        <taxon>Chitinophagia</taxon>
        <taxon>Chitinophagales</taxon>
        <taxon>Chitinophagaceae</taxon>
        <taxon>Niabella</taxon>
    </lineage>
</organism>
<evidence type="ECO:0000313" key="8">
    <source>
        <dbReference type="Proteomes" id="UP001325680"/>
    </source>
</evidence>
<evidence type="ECO:0000256" key="2">
    <source>
        <dbReference type="ARBA" id="ARBA00022679"/>
    </source>
</evidence>
<gene>
    <name evidence="7" type="ORF">U0035_07930</name>
</gene>
<protein>
    <submittedName>
        <fullName evidence="7">Methyltransferase domain-containing protein</fullName>
    </submittedName>
</protein>
<feature type="binding site" evidence="5">
    <location>
        <position position="268"/>
    </location>
    <ligand>
        <name>S-adenosyl-L-methionine</name>
        <dbReference type="ChEBI" id="CHEBI:59789"/>
    </ligand>
</feature>
<keyword evidence="1 5" id="KW-0489">Methyltransferase</keyword>
<dbReference type="InterPro" id="IPR001678">
    <property type="entry name" value="MeTrfase_RsmB-F_NOP2_dom"/>
</dbReference>
<name>A0ABZ0W9W7_9BACT</name>
<evidence type="ECO:0000256" key="5">
    <source>
        <dbReference type="PROSITE-ProRule" id="PRU01023"/>
    </source>
</evidence>
<feature type="binding site" evidence="5">
    <location>
        <position position="284"/>
    </location>
    <ligand>
        <name>S-adenosyl-L-methionine</name>
        <dbReference type="ChEBI" id="CHEBI:59789"/>
    </ligand>
</feature>
<sequence length="383" mass="43490">MSNTKIQDPVFRRFYSHLNSAVTILQLYDGRIPFAHFVKNYFSQHKKFGSKDRRQISELCYCYFRLGRSYPQLATGQKIVKGYWLSKASWPDEWLAFFDSFHLPKESPDHIFPAVHSFSAGINNDAFTRSHLIQPDLFLRVRPGHKGAVTDKLKTADIPFVLTDDSLRLSNSVRVEDLVRLNQEVVVQDLSSQRVAKLLQLYQTVNKNEMVPLVWDCCAASGGKSILANDILQQMELTVSDIRPTILFNLKKRFQEARVKNYRAFVGDATSANPGRLFDLIIADVPCSGSGTWARTPEQLLYFEPGSIDAFVKLQSSITANIIQYLKPGGYLLYITCSVFEKENEGQVNLLQNKGLQLVEQLVLKGYKQKADTMFAALMKAPM</sequence>
<keyword evidence="8" id="KW-1185">Reference proteome</keyword>
<reference evidence="7 8" key="1">
    <citation type="submission" date="2023-12" db="EMBL/GenBank/DDBJ databases">
        <title>Genome sequencing and assembly of bacterial species from a model synthetic community.</title>
        <authorList>
            <person name="Hogle S.L."/>
        </authorList>
    </citation>
    <scope>NUCLEOTIDE SEQUENCE [LARGE SCALE GENOMIC DNA]</scope>
    <source>
        <strain evidence="7 8">HAMBI_3031</strain>
    </source>
</reference>
<keyword evidence="3 5" id="KW-0949">S-adenosyl-L-methionine</keyword>
<evidence type="ECO:0000313" key="7">
    <source>
        <dbReference type="EMBL" id="WQD40072.1"/>
    </source>
</evidence>
<feature type="active site" description="Nucleophile" evidence="5">
    <location>
        <position position="337"/>
    </location>
</feature>
<dbReference type="PANTHER" id="PTHR22807:SF61">
    <property type="entry name" value="NOL1_NOP2_SUN FAMILY PROTEIN _ ANTITERMINATION NUSB DOMAIN-CONTAINING PROTEIN"/>
    <property type="match status" value="1"/>
</dbReference>
<dbReference type="InterPro" id="IPR029063">
    <property type="entry name" value="SAM-dependent_MTases_sf"/>
</dbReference>
<dbReference type="PROSITE" id="PS51686">
    <property type="entry name" value="SAM_MT_RSMB_NOP"/>
    <property type="match status" value="1"/>
</dbReference>
<dbReference type="Gene3D" id="3.40.50.150">
    <property type="entry name" value="Vaccinia Virus protein VP39"/>
    <property type="match status" value="1"/>
</dbReference>
<dbReference type="InterPro" id="IPR023267">
    <property type="entry name" value="RCMT"/>
</dbReference>
<dbReference type="GO" id="GO:0032259">
    <property type="term" value="P:methylation"/>
    <property type="evidence" value="ECO:0007669"/>
    <property type="project" value="UniProtKB-KW"/>
</dbReference>
<evidence type="ECO:0000256" key="1">
    <source>
        <dbReference type="ARBA" id="ARBA00022603"/>
    </source>
</evidence>
<accession>A0ABZ0W9W7</accession>
<evidence type="ECO:0000256" key="4">
    <source>
        <dbReference type="ARBA" id="ARBA00022884"/>
    </source>
</evidence>
<keyword evidence="4 5" id="KW-0694">RNA-binding</keyword>
<dbReference type="PRINTS" id="PR02008">
    <property type="entry name" value="RCMTFAMILY"/>
</dbReference>
<dbReference type="Proteomes" id="UP001325680">
    <property type="component" value="Chromosome"/>
</dbReference>
<comment type="similarity">
    <text evidence="5">Belongs to the class I-like SAM-binding methyltransferase superfamily. RsmB/NOP family.</text>
</comment>
<keyword evidence="2 5" id="KW-0808">Transferase</keyword>
<dbReference type="GO" id="GO:0008168">
    <property type="term" value="F:methyltransferase activity"/>
    <property type="evidence" value="ECO:0007669"/>
    <property type="project" value="UniProtKB-KW"/>
</dbReference>
<dbReference type="InterPro" id="IPR049560">
    <property type="entry name" value="MeTrfase_RsmB-F_NOP2_cat"/>
</dbReference>
<dbReference type="CDD" id="cd02440">
    <property type="entry name" value="AdoMet_MTases"/>
    <property type="match status" value="1"/>
</dbReference>
<dbReference type="RefSeq" id="WP_245957608.1">
    <property type="nucleotide sequence ID" value="NZ_CP139960.1"/>
</dbReference>
<dbReference type="Pfam" id="PF01189">
    <property type="entry name" value="Methyltr_RsmB-F"/>
    <property type="match status" value="1"/>
</dbReference>
<comment type="caution">
    <text evidence="5">Lacks conserved residue(s) required for the propagation of feature annotation.</text>
</comment>
<proteinExistence type="inferred from homology"/>
<dbReference type="SUPFAM" id="SSF53335">
    <property type="entry name" value="S-adenosyl-L-methionine-dependent methyltransferases"/>
    <property type="match status" value="1"/>
</dbReference>
<dbReference type="EMBL" id="CP139960">
    <property type="protein sequence ID" value="WQD40072.1"/>
    <property type="molecule type" value="Genomic_DNA"/>
</dbReference>
<feature type="binding site" evidence="5">
    <location>
        <position position="241"/>
    </location>
    <ligand>
        <name>S-adenosyl-L-methionine</name>
        <dbReference type="ChEBI" id="CHEBI:59789"/>
    </ligand>
</feature>
<dbReference type="PANTHER" id="PTHR22807">
    <property type="entry name" value="NOP2 YEAST -RELATED NOL1/NOP2/FMU SUN DOMAIN-CONTAINING"/>
    <property type="match status" value="1"/>
</dbReference>
<evidence type="ECO:0000256" key="3">
    <source>
        <dbReference type="ARBA" id="ARBA00022691"/>
    </source>
</evidence>
<evidence type="ECO:0000259" key="6">
    <source>
        <dbReference type="PROSITE" id="PS51686"/>
    </source>
</evidence>
<feature type="domain" description="SAM-dependent MTase RsmB/NOP-type" evidence="6">
    <location>
        <begin position="184"/>
        <end position="383"/>
    </location>
</feature>